<dbReference type="Pfam" id="PF07786">
    <property type="entry name" value="HGSNAT_cat"/>
    <property type="match status" value="1"/>
</dbReference>
<dbReference type="KEGG" id="sbf:JCM31447_26250"/>
<organism evidence="3 4">
    <name type="scientific">Fluviispira sanaruensis</name>
    <dbReference type="NCBI Taxonomy" id="2493639"/>
    <lineage>
        <taxon>Bacteria</taxon>
        <taxon>Pseudomonadati</taxon>
        <taxon>Bdellovibrionota</taxon>
        <taxon>Oligoflexia</taxon>
        <taxon>Silvanigrellales</taxon>
        <taxon>Silvanigrellaceae</taxon>
        <taxon>Fluviispira</taxon>
    </lineage>
</organism>
<dbReference type="PANTHER" id="PTHR40407">
    <property type="entry name" value="MEMBRANE PROTEIN-LIKE PROTEIN"/>
    <property type="match status" value="1"/>
</dbReference>
<reference evidence="3 4" key="1">
    <citation type="submission" date="2018-12" db="EMBL/GenBank/DDBJ databases">
        <title>Rubrispira sanarue gen. nov., sp., nov., a member of the order Silvanigrellales, isolated from a brackish lake in Hamamatsu Japan.</title>
        <authorList>
            <person name="Maejima Y."/>
            <person name="Iino T."/>
            <person name="Muraguchi Y."/>
            <person name="Fukuda K."/>
            <person name="Nojiri H."/>
            <person name="Ohkuma M."/>
            <person name="Moriuchi R."/>
            <person name="Dohra H."/>
            <person name="Kimbara K."/>
            <person name="Shintani M."/>
        </authorList>
    </citation>
    <scope>NUCLEOTIDE SEQUENCE [LARGE SCALE GENOMIC DNA]</scope>
    <source>
        <strain evidence="3 4">RF1110005</strain>
    </source>
</reference>
<dbReference type="PANTHER" id="PTHR40407:SF1">
    <property type="entry name" value="HEPARAN-ALPHA-GLUCOSAMINIDE N-ACETYLTRANSFERASE CATALYTIC DOMAIN-CONTAINING PROTEIN"/>
    <property type="match status" value="1"/>
</dbReference>
<evidence type="ECO:0000259" key="2">
    <source>
        <dbReference type="Pfam" id="PF07786"/>
    </source>
</evidence>
<feature type="transmembrane region" description="Helical" evidence="1">
    <location>
        <begin position="308"/>
        <end position="332"/>
    </location>
</feature>
<feature type="transmembrane region" description="Helical" evidence="1">
    <location>
        <begin position="217"/>
        <end position="237"/>
    </location>
</feature>
<feature type="transmembrane region" description="Helical" evidence="1">
    <location>
        <begin position="268"/>
        <end position="288"/>
    </location>
</feature>
<feature type="transmembrane region" description="Helical" evidence="1">
    <location>
        <begin position="344"/>
        <end position="361"/>
    </location>
</feature>
<dbReference type="InterPro" id="IPR012429">
    <property type="entry name" value="HGSNAT_cat"/>
</dbReference>
<dbReference type="AlphaFoldDB" id="A0A4V0P2R7"/>
<feature type="transmembrane region" description="Helical" evidence="1">
    <location>
        <begin position="186"/>
        <end position="205"/>
    </location>
</feature>
<protein>
    <submittedName>
        <fullName evidence="3">DUF1624 domain-containing protein</fullName>
    </submittedName>
</protein>
<sequence length="377" mass="44107">MRIQALDKARGVVLIIMAIDHAKEMIGKNIIFSGEFWNRNFPFYEDSFLFFTRLIAHICAPSFAFMMGLSMILLTHANNVKWQDEVKLWKYFCLRGFILILFEYLIFAPLWSFAFKDPSIIFRFAVISMLGSLMILISFLVKRHWSIQVIVMLLSIFIPPFIISLGELDAKNINFLLNILFVPDGQYFIYSVFPYFGIGILGLLFGKILIKKEKMAFTLLPILGAVFIALFIFSRLWGDLYFNLKNPVSLNDSNWWSFFYMIKYPPSLTYLLFTLGIFFLLFSIIYFIDKIGSNKIIIVSKFLEVANVYGKSTFFFYAAHLFILCLLGVLILDILKWSSITDVAYGWIIALIIIYPLCKWYRDFKKKKNENSLWRML</sequence>
<name>A0A4V0P2R7_FLUSA</name>
<gene>
    <name evidence="3" type="ORF">JCM31447_26250</name>
</gene>
<evidence type="ECO:0000313" key="4">
    <source>
        <dbReference type="Proteomes" id="UP000291236"/>
    </source>
</evidence>
<dbReference type="Proteomes" id="UP000291236">
    <property type="component" value="Chromosome"/>
</dbReference>
<feature type="transmembrane region" description="Helical" evidence="1">
    <location>
        <begin position="54"/>
        <end position="75"/>
    </location>
</feature>
<dbReference type="RefSeq" id="WP_172603947.1">
    <property type="nucleotide sequence ID" value="NZ_AP019368.1"/>
</dbReference>
<accession>A0A4V0P2R7</accession>
<keyword evidence="4" id="KW-1185">Reference proteome</keyword>
<feature type="transmembrane region" description="Helical" evidence="1">
    <location>
        <begin position="96"/>
        <end position="114"/>
    </location>
</feature>
<feature type="domain" description="Heparan-alpha-glucosaminide N-acetyltransferase catalytic" evidence="2">
    <location>
        <begin position="2"/>
        <end position="220"/>
    </location>
</feature>
<dbReference type="EMBL" id="AP019368">
    <property type="protein sequence ID" value="BBH54167.1"/>
    <property type="molecule type" value="Genomic_DNA"/>
</dbReference>
<keyword evidence="1" id="KW-0812">Transmembrane</keyword>
<evidence type="ECO:0000256" key="1">
    <source>
        <dbReference type="SAM" id="Phobius"/>
    </source>
</evidence>
<keyword evidence="1" id="KW-0472">Membrane</keyword>
<feature type="transmembrane region" description="Helical" evidence="1">
    <location>
        <begin position="120"/>
        <end position="140"/>
    </location>
</feature>
<feature type="transmembrane region" description="Helical" evidence="1">
    <location>
        <begin position="147"/>
        <end position="166"/>
    </location>
</feature>
<proteinExistence type="predicted"/>
<evidence type="ECO:0000313" key="3">
    <source>
        <dbReference type="EMBL" id="BBH54167.1"/>
    </source>
</evidence>
<keyword evidence="1" id="KW-1133">Transmembrane helix</keyword>